<name>A0ABW0B0P6_9ACTN</name>
<proteinExistence type="predicted"/>
<dbReference type="InterPro" id="IPR011032">
    <property type="entry name" value="GroES-like_sf"/>
</dbReference>
<dbReference type="EMBL" id="JBHSKI010000003">
    <property type="protein sequence ID" value="MFC5170796.1"/>
    <property type="molecule type" value="Genomic_DNA"/>
</dbReference>
<evidence type="ECO:0000313" key="1">
    <source>
        <dbReference type="EMBL" id="MFC5170796.1"/>
    </source>
</evidence>
<dbReference type="RefSeq" id="WP_275935673.1">
    <property type="nucleotide sequence ID" value="NZ_JBHSKI010000003.1"/>
</dbReference>
<comment type="caution">
    <text evidence="1">The sequence shown here is derived from an EMBL/GenBank/DDBJ whole genome shotgun (WGS) entry which is preliminary data.</text>
</comment>
<accession>A0ABW0B0P6</accession>
<dbReference type="Proteomes" id="UP001596208">
    <property type="component" value="Unassembled WGS sequence"/>
</dbReference>
<evidence type="ECO:0000313" key="2">
    <source>
        <dbReference type="Proteomes" id="UP001596208"/>
    </source>
</evidence>
<organism evidence="1 2">
    <name type="scientific">Streptomyces mutomycini</name>
    <dbReference type="NCBI Taxonomy" id="284036"/>
    <lineage>
        <taxon>Bacteria</taxon>
        <taxon>Bacillati</taxon>
        <taxon>Actinomycetota</taxon>
        <taxon>Actinomycetes</taxon>
        <taxon>Kitasatosporales</taxon>
        <taxon>Streptomycetaceae</taxon>
        <taxon>Streptomyces</taxon>
    </lineage>
</organism>
<keyword evidence="2" id="KW-1185">Reference proteome</keyword>
<gene>
    <name evidence="1" type="ORF">ACFPRK_09355</name>
</gene>
<dbReference type="SUPFAM" id="SSF50129">
    <property type="entry name" value="GroES-like"/>
    <property type="match status" value="1"/>
</dbReference>
<reference evidence="2" key="1">
    <citation type="journal article" date="2019" name="Int. J. Syst. Evol. Microbiol.">
        <title>The Global Catalogue of Microorganisms (GCM) 10K type strain sequencing project: providing services to taxonomists for standard genome sequencing and annotation.</title>
        <authorList>
            <consortium name="The Broad Institute Genomics Platform"/>
            <consortium name="The Broad Institute Genome Sequencing Center for Infectious Disease"/>
            <person name="Wu L."/>
            <person name="Ma J."/>
        </authorList>
    </citation>
    <scope>NUCLEOTIDE SEQUENCE [LARGE SCALE GENOMIC DNA]</scope>
    <source>
        <strain evidence="2">CGMCC 4.1721</strain>
    </source>
</reference>
<dbReference type="Gene3D" id="3.90.180.10">
    <property type="entry name" value="Medium-chain alcohol dehydrogenases, catalytic domain"/>
    <property type="match status" value="1"/>
</dbReference>
<protein>
    <submittedName>
        <fullName evidence="1">Uncharacterized protein</fullName>
    </submittedName>
</protein>
<sequence length="42" mass="4210">MSDVLDPVPAADEILVDGLAVGVCGTDKETAAGVVRLGPTRT</sequence>